<organism evidence="1 2">
    <name type="scientific">Ditylenchus destructor</name>
    <dbReference type="NCBI Taxonomy" id="166010"/>
    <lineage>
        <taxon>Eukaryota</taxon>
        <taxon>Metazoa</taxon>
        <taxon>Ecdysozoa</taxon>
        <taxon>Nematoda</taxon>
        <taxon>Chromadorea</taxon>
        <taxon>Rhabditida</taxon>
        <taxon>Tylenchina</taxon>
        <taxon>Tylenchomorpha</taxon>
        <taxon>Sphaerularioidea</taxon>
        <taxon>Anguinidae</taxon>
        <taxon>Anguininae</taxon>
        <taxon>Ditylenchus</taxon>
    </lineage>
</organism>
<name>A0AAD4MGZ2_9BILA</name>
<dbReference type="EMBL" id="JAKKPZ010000617">
    <property type="protein sequence ID" value="KAI1693525.1"/>
    <property type="molecule type" value="Genomic_DNA"/>
</dbReference>
<evidence type="ECO:0000313" key="2">
    <source>
        <dbReference type="Proteomes" id="UP001201812"/>
    </source>
</evidence>
<dbReference type="Proteomes" id="UP001201812">
    <property type="component" value="Unassembled WGS sequence"/>
</dbReference>
<sequence length="81" mass="9455">MVIGPAQKRLKDYLQDAKVLLDHYNADNEYFLVNVRSLKTLISRALQDSWESQLVADWLNDSGKDWQRRALFASIPRPEVH</sequence>
<keyword evidence="2" id="KW-1185">Reference proteome</keyword>
<accession>A0AAD4MGZ2</accession>
<protein>
    <submittedName>
        <fullName evidence="1">Uncharacterized protein</fullName>
    </submittedName>
</protein>
<comment type="caution">
    <text evidence="1">The sequence shown here is derived from an EMBL/GenBank/DDBJ whole genome shotgun (WGS) entry which is preliminary data.</text>
</comment>
<evidence type="ECO:0000313" key="1">
    <source>
        <dbReference type="EMBL" id="KAI1693525.1"/>
    </source>
</evidence>
<gene>
    <name evidence="1" type="ORF">DdX_20614</name>
</gene>
<proteinExistence type="predicted"/>
<reference evidence="1" key="1">
    <citation type="submission" date="2022-01" db="EMBL/GenBank/DDBJ databases">
        <title>Genome Sequence Resource for Two Populations of Ditylenchus destructor, the Migratory Endoparasitic Phytonematode.</title>
        <authorList>
            <person name="Zhang H."/>
            <person name="Lin R."/>
            <person name="Xie B."/>
        </authorList>
    </citation>
    <scope>NUCLEOTIDE SEQUENCE</scope>
    <source>
        <strain evidence="1">BazhouSP</strain>
    </source>
</reference>
<dbReference type="AlphaFoldDB" id="A0AAD4MGZ2"/>